<dbReference type="CDD" id="cd07302">
    <property type="entry name" value="CHD"/>
    <property type="match status" value="1"/>
</dbReference>
<feature type="domain" description="PAC" evidence="6">
    <location>
        <begin position="265"/>
        <end position="317"/>
    </location>
</feature>
<dbReference type="HOGENOM" id="CLU_000445_110_3_3"/>
<dbReference type="Pfam" id="PF00072">
    <property type="entry name" value="Response_reg"/>
    <property type="match status" value="1"/>
</dbReference>
<dbReference type="Pfam" id="PF00211">
    <property type="entry name" value="Guanylate_cyc"/>
    <property type="match status" value="1"/>
</dbReference>
<keyword evidence="2" id="KW-0597">Phosphoprotein</keyword>
<keyword evidence="9" id="KW-1185">Reference proteome</keyword>
<dbReference type="GO" id="GO:0000160">
    <property type="term" value="P:phosphorelay signal transduction system"/>
    <property type="evidence" value="ECO:0007669"/>
    <property type="project" value="InterPro"/>
</dbReference>
<evidence type="ECO:0000256" key="2">
    <source>
        <dbReference type="PROSITE-ProRule" id="PRU00169"/>
    </source>
</evidence>
<dbReference type="PROSITE" id="PS50125">
    <property type="entry name" value="GUANYLATE_CYCLASE_2"/>
    <property type="match status" value="1"/>
</dbReference>
<organism evidence="8 9">
    <name type="scientific">Allocoleopsis franciscana PCC 7113</name>
    <dbReference type="NCBI Taxonomy" id="1173027"/>
    <lineage>
        <taxon>Bacteria</taxon>
        <taxon>Bacillati</taxon>
        <taxon>Cyanobacteriota</taxon>
        <taxon>Cyanophyceae</taxon>
        <taxon>Coleofasciculales</taxon>
        <taxon>Coleofasciculaceae</taxon>
        <taxon>Allocoleopsis</taxon>
        <taxon>Allocoleopsis franciscana</taxon>
    </lineage>
</organism>
<protein>
    <submittedName>
        <fullName evidence="8">PAS domain S-box</fullName>
    </submittedName>
</protein>
<evidence type="ECO:0000313" key="9">
    <source>
        <dbReference type="Proteomes" id="UP000010471"/>
    </source>
</evidence>
<dbReference type="SUPFAM" id="SSF52172">
    <property type="entry name" value="CheY-like"/>
    <property type="match status" value="1"/>
</dbReference>
<dbReference type="eggNOG" id="COG2202">
    <property type="taxonomic scope" value="Bacteria"/>
</dbReference>
<gene>
    <name evidence="8" type="ORF">Mic7113_2673</name>
</gene>
<dbReference type="InterPro" id="IPR001054">
    <property type="entry name" value="A/G_cyclase"/>
</dbReference>
<dbReference type="PANTHER" id="PTHR43081:SF1">
    <property type="entry name" value="ADENYLATE CYCLASE, TERMINAL-DIFFERENTIATION SPECIFIC"/>
    <property type="match status" value="1"/>
</dbReference>
<dbReference type="PROSITE" id="PS50113">
    <property type="entry name" value="PAC"/>
    <property type="match status" value="1"/>
</dbReference>
<dbReference type="SUPFAM" id="SSF55073">
    <property type="entry name" value="Nucleotide cyclase"/>
    <property type="match status" value="1"/>
</dbReference>
<dbReference type="GO" id="GO:0006171">
    <property type="term" value="P:cAMP biosynthetic process"/>
    <property type="evidence" value="ECO:0007669"/>
    <property type="project" value="TreeGrafter"/>
</dbReference>
<dbReference type="PROSITE" id="PS50110">
    <property type="entry name" value="RESPONSE_REGULATORY"/>
    <property type="match status" value="1"/>
</dbReference>
<dbReference type="eggNOG" id="COG3437">
    <property type="taxonomic scope" value="Bacteria"/>
</dbReference>
<accession>K9WDI4</accession>
<dbReference type="InterPro" id="IPR011006">
    <property type="entry name" value="CheY-like_superfamily"/>
</dbReference>
<name>K9WDI4_9CYAN</name>
<dbReference type="GO" id="GO:0004016">
    <property type="term" value="F:adenylate cyclase activity"/>
    <property type="evidence" value="ECO:0007669"/>
    <property type="project" value="UniProtKB-ARBA"/>
</dbReference>
<dbReference type="STRING" id="1173027.Mic7113_2673"/>
<dbReference type="NCBIfam" id="TIGR00229">
    <property type="entry name" value="sensory_box"/>
    <property type="match status" value="1"/>
</dbReference>
<evidence type="ECO:0000256" key="3">
    <source>
        <dbReference type="SAM" id="Coils"/>
    </source>
</evidence>
<dbReference type="RefSeq" id="WP_015182609.1">
    <property type="nucleotide sequence ID" value="NC_019738.1"/>
</dbReference>
<dbReference type="SMART" id="SM00044">
    <property type="entry name" value="CYCc"/>
    <property type="match status" value="1"/>
</dbReference>
<dbReference type="Pfam" id="PF13426">
    <property type="entry name" value="PAS_9"/>
    <property type="match status" value="1"/>
</dbReference>
<evidence type="ECO:0000259" key="5">
    <source>
        <dbReference type="PROSITE" id="PS50112"/>
    </source>
</evidence>
<dbReference type="InterPro" id="IPR050697">
    <property type="entry name" value="Adenylyl/Guanylyl_Cyclase_3/4"/>
</dbReference>
<dbReference type="InterPro" id="IPR001610">
    <property type="entry name" value="PAC"/>
</dbReference>
<dbReference type="eggNOG" id="COG2114">
    <property type="taxonomic scope" value="Bacteria"/>
</dbReference>
<dbReference type="Gene3D" id="3.30.450.20">
    <property type="entry name" value="PAS domain"/>
    <property type="match status" value="1"/>
</dbReference>
<dbReference type="EMBL" id="CP003630">
    <property type="protein sequence ID" value="AFZ18460.1"/>
    <property type="molecule type" value="Genomic_DNA"/>
</dbReference>
<dbReference type="InterPro" id="IPR029787">
    <property type="entry name" value="Nucleotide_cyclase"/>
</dbReference>
<evidence type="ECO:0000259" key="7">
    <source>
        <dbReference type="PROSITE" id="PS50125"/>
    </source>
</evidence>
<evidence type="ECO:0000313" key="8">
    <source>
        <dbReference type="EMBL" id="AFZ18460.1"/>
    </source>
</evidence>
<dbReference type="PROSITE" id="PS50112">
    <property type="entry name" value="PAS"/>
    <property type="match status" value="1"/>
</dbReference>
<evidence type="ECO:0000259" key="6">
    <source>
        <dbReference type="PROSITE" id="PS50113"/>
    </source>
</evidence>
<dbReference type="CDD" id="cd00130">
    <property type="entry name" value="PAS"/>
    <property type="match status" value="1"/>
</dbReference>
<dbReference type="SMART" id="SM00086">
    <property type="entry name" value="PAC"/>
    <property type="match status" value="1"/>
</dbReference>
<keyword evidence="3" id="KW-0175">Coiled coil</keyword>
<dbReference type="InterPro" id="IPR035965">
    <property type="entry name" value="PAS-like_dom_sf"/>
</dbReference>
<dbReference type="SMART" id="SM00448">
    <property type="entry name" value="REC"/>
    <property type="match status" value="1"/>
</dbReference>
<reference evidence="8 9" key="1">
    <citation type="submission" date="2012-06" db="EMBL/GenBank/DDBJ databases">
        <title>Finished chromosome of genome of Microcoleus sp. PCC 7113.</title>
        <authorList>
            <consortium name="US DOE Joint Genome Institute"/>
            <person name="Gugger M."/>
            <person name="Coursin T."/>
            <person name="Rippka R."/>
            <person name="Tandeau De Marsac N."/>
            <person name="Huntemann M."/>
            <person name="Wei C.-L."/>
            <person name="Han J."/>
            <person name="Detter J.C."/>
            <person name="Han C."/>
            <person name="Tapia R."/>
            <person name="Chen A."/>
            <person name="Kyrpides N."/>
            <person name="Mavromatis K."/>
            <person name="Markowitz V."/>
            <person name="Szeto E."/>
            <person name="Ivanova N."/>
            <person name="Pagani I."/>
            <person name="Pati A."/>
            <person name="Goodwin L."/>
            <person name="Nordberg H.P."/>
            <person name="Cantor M.N."/>
            <person name="Hua S.X."/>
            <person name="Woyke T."/>
            <person name="Kerfeld C.A."/>
        </authorList>
    </citation>
    <scope>NUCLEOTIDE SEQUENCE [LARGE SCALE GENOMIC DNA]</scope>
    <source>
        <strain evidence="8 9">PCC 7113</strain>
    </source>
</reference>
<dbReference type="Gene3D" id="3.40.50.2300">
    <property type="match status" value="1"/>
</dbReference>
<evidence type="ECO:0000259" key="4">
    <source>
        <dbReference type="PROSITE" id="PS50110"/>
    </source>
</evidence>
<feature type="domain" description="PAS" evidence="5">
    <location>
        <begin position="190"/>
        <end position="231"/>
    </location>
</feature>
<dbReference type="KEGG" id="mic:Mic7113_2673"/>
<proteinExistence type="inferred from homology"/>
<dbReference type="PATRIC" id="fig|1173027.3.peg.2941"/>
<feature type="modified residue" description="4-aspartylphosphate" evidence="2">
    <location>
        <position position="63"/>
    </location>
</feature>
<comment type="similarity">
    <text evidence="1">Belongs to the adenylyl cyclase class-3 family.</text>
</comment>
<feature type="domain" description="Guanylate cyclase" evidence="7">
    <location>
        <begin position="360"/>
        <end position="486"/>
    </location>
</feature>
<dbReference type="Gene3D" id="3.30.70.1230">
    <property type="entry name" value="Nucleotide cyclase"/>
    <property type="match status" value="1"/>
</dbReference>
<feature type="coiled-coil region" evidence="3">
    <location>
        <begin position="138"/>
        <end position="200"/>
    </location>
</feature>
<dbReference type="OrthoDB" id="337251at2"/>
<dbReference type="InterPro" id="IPR001789">
    <property type="entry name" value="Sig_transdc_resp-reg_receiver"/>
</dbReference>
<dbReference type="SUPFAM" id="SSF55785">
    <property type="entry name" value="PYP-like sensor domain (PAS domain)"/>
    <property type="match status" value="1"/>
</dbReference>
<sequence length="613" mass="70005">MTTKQVIICVDDETTVLRSLRTELQEAIGDDYLIEIAEGGEEALELIAELVADGYEFPVIISDHLMPKMKGDELLKRVHLILPKTLKIMLTGQADLEAIGNAIKDAKLYRYIAKPWQTDDLCLTVKEAVNSYSQDKKLAQQNAQLQEMNQSLAHMNIQLQEMNQTLAKFNREQSMLIDQLHQKESRLLKAEQKYRQIFENALEGIFQITPDGRFLSANQATAQLYGYESPEELMTTITDINHQLYVDPHHRVEFLTLMQQYGAVSEFESQVYRKDGSIIWINENARAVFDFNSSLLYYQGFVEDITERKKAEVDRLQFTKELFQLNQAFSRFVPRQFLQCLNKQSIADVQLGDQVHQEMSVLFADIRDFTTLAETMTPQNIFKLINAYLSRMEPAIIENQGFIDKYMGDGIMALFSGDADDALKAGISMLHRLTEYNQHRAQSNYTPLRIGIGINTGPLMLGTVGGEHRMDSTVISDSVNLASRLESLTKEYGVSLLITHHTFARLNHPGEYSIRFIEQVKVKGKSKAVAVFEAFDGDEPTIRQGKLATLKVFESGLWLYYKRSFSEAAKMFEAVLTMNPYDTVAQIYLQRCQFQKTKVLPLSPSIPNQEQRF</sequence>
<dbReference type="Proteomes" id="UP000010471">
    <property type="component" value="Chromosome"/>
</dbReference>
<dbReference type="InterPro" id="IPR000014">
    <property type="entry name" value="PAS"/>
</dbReference>
<dbReference type="SMART" id="SM00091">
    <property type="entry name" value="PAS"/>
    <property type="match status" value="1"/>
</dbReference>
<feature type="domain" description="Response regulatory" evidence="4">
    <location>
        <begin position="6"/>
        <end position="129"/>
    </location>
</feature>
<dbReference type="PANTHER" id="PTHR43081">
    <property type="entry name" value="ADENYLATE CYCLASE, TERMINAL-DIFFERENTIATION SPECIFIC-RELATED"/>
    <property type="match status" value="1"/>
</dbReference>
<dbReference type="InterPro" id="IPR000700">
    <property type="entry name" value="PAS-assoc_C"/>
</dbReference>
<dbReference type="AlphaFoldDB" id="K9WDI4"/>
<evidence type="ECO:0000256" key="1">
    <source>
        <dbReference type="ARBA" id="ARBA00005381"/>
    </source>
</evidence>